<organism evidence="2 3">
    <name type="scientific">Arthrobacter citreus</name>
    <dbReference type="NCBI Taxonomy" id="1670"/>
    <lineage>
        <taxon>Bacteria</taxon>
        <taxon>Bacillati</taxon>
        <taxon>Actinomycetota</taxon>
        <taxon>Actinomycetes</taxon>
        <taxon>Micrococcales</taxon>
        <taxon>Micrococcaceae</taxon>
        <taxon>Arthrobacter</taxon>
    </lineage>
</organism>
<dbReference type="RefSeq" id="WP_342022948.1">
    <property type="nucleotide sequence ID" value="NZ_CP151657.1"/>
</dbReference>
<evidence type="ECO:0000313" key="3">
    <source>
        <dbReference type="Proteomes" id="UP001448858"/>
    </source>
</evidence>
<evidence type="ECO:0000313" key="2">
    <source>
        <dbReference type="EMBL" id="WZP15282.1"/>
    </source>
</evidence>
<reference evidence="2 3" key="1">
    <citation type="submission" date="2024-04" db="EMBL/GenBank/DDBJ databases">
        <title>Arthrobacter sp. from Plains bison fecal sample.</title>
        <authorList>
            <person name="Ruzzini A."/>
        </authorList>
    </citation>
    <scope>NUCLEOTIDE SEQUENCE [LARGE SCALE GENOMIC DNA]</scope>
    <source>
        <strain evidence="2 3">EINP1</strain>
    </source>
</reference>
<gene>
    <name evidence="2" type="ORF">AAE021_14065</name>
</gene>
<proteinExistence type="predicted"/>
<sequence length="539" mass="57094">MDTAAGFCGVGAFIASVGEVNEAAALISGQALHATALMNPWEAATLAVDVEAMSRIVEHLQLVCAQALETQRVTEAFGADGPASPPAVAEALQGNNTWSRSVGSEGSEDLPPQPAQRVRAEFRTTADYMRCRLRISRAEAQRRLRLAAVLLPSSSTSGEPVPAGLPALAEAFAGALLSSAAAAVVANAVDEIRHRTDAATASTVEANLTFLAVRRDGDFLVRAARRWVLLVNQDGAEPTEDELRRFQGVFPGRKKNGLNHLSIYCTDDQHETLLTVMNAAAGPRIQGATAVGESSANPAVEWRDGTAADPATASRLKSRTRPQRLLGGLVDAAKTALATGGVPAAGGHRPQVLVTIDSASLLQSINFGSALRPMDGPEKPPARSKPGSFAFSGPVAAATVGKLACDADLLPVVLSGEGRVLDVGRTQRFFPPHLRKALHARDGGCAFPGCTIPGPWTEAHHIRYWNQGGHTSTDNGVLLCSHHHHEVHKENWVIEVTSGVPWFVPPAYVDPSRIPLRNTYFRTDLGDGSRRSTEAVHVS</sequence>
<dbReference type="InterPro" id="IPR003870">
    <property type="entry name" value="DUF222"/>
</dbReference>
<dbReference type="Pfam" id="PF13391">
    <property type="entry name" value="HNH_2"/>
    <property type="match status" value="1"/>
</dbReference>
<dbReference type="InterPro" id="IPR003615">
    <property type="entry name" value="HNH_nuc"/>
</dbReference>
<dbReference type="Gene3D" id="1.10.30.50">
    <property type="match status" value="1"/>
</dbReference>
<evidence type="ECO:0000259" key="1">
    <source>
        <dbReference type="SMART" id="SM00507"/>
    </source>
</evidence>
<dbReference type="SMART" id="SM00507">
    <property type="entry name" value="HNHc"/>
    <property type="match status" value="1"/>
</dbReference>
<keyword evidence="3" id="KW-1185">Reference proteome</keyword>
<protein>
    <submittedName>
        <fullName evidence="2">DUF222 domain-containing protein</fullName>
    </submittedName>
</protein>
<accession>A0ABZ2ZTY1</accession>
<dbReference type="Pfam" id="PF02720">
    <property type="entry name" value="DUF222"/>
    <property type="match status" value="1"/>
</dbReference>
<dbReference type="CDD" id="cd00085">
    <property type="entry name" value="HNHc"/>
    <property type="match status" value="1"/>
</dbReference>
<dbReference type="EMBL" id="CP151657">
    <property type="protein sequence ID" value="WZP15282.1"/>
    <property type="molecule type" value="Genomic_DNA"/>
</dbReference>
<dbReference type="Proteomes" id="UP001448858">
    <property type="component" value="Chromosome"/>
</dbReference>
<name>A0ABZ2ZTY1_9MICC</name>
<feature type="domain" description="HNH nuclease" evidence="1">
    <location>
        <begin position="433"/>
        <end position="485"/>
    </location>
</feature>